<proteinExistence type="predicted"/>
<dbReference type="PRINTS" id="PR01950">
    <property type="entry name" value="LANCSUPER"/>
</dbReference>
<dbReference type="InterPro" id="IPR033889">
    <property type="entry name" value="LanC"/>
</dbReference>
<name>A0A919V5A3_9ACTN</name>
<feature type="binding site" evidence="1">
    <location>
        <position position="239"/>
    </location>
    <ligand>
        <name>Zn(2+)</name>
        <dbReference type="ChEBI" id="CHEBI:29105"/>
    </ligand>
</feature>
<keyword evidence="3" id="KW-1185">Reference proteome</keyword>
<reference evidence="2" key="1">
    <citation type="submission" date="2021-01" db="EMBL/GenBank/DDBJ databases">
        <title>Whole genome shotgun sequence of Sinosporangium siamense NBRC 109515.</title>
        <authorList>
            <person name="Komaki H."/>
            <person name="Tamura T."/>
        </authorList>
    </citation>
    <scope>NUCLEOTIDE SEQUENCE</scope>
    <source>
        <strain evidence="2">NBRC 109515</strain>
    </source>
</reference>
<keyword evidence="1" id="KW-0862">Zinc</keyword>
<dbReference type="Pfam" id="PF05147">
    <property type="entry name" value="LANC_like"/>
    <property type="match status" value="1"/>
</dbReference>
<sequence length="365" mass="39420">MHIERAHNGTGAWHQIHSALTGITRHALMATTDASLFVGAPAVAFVLHTADAGTGRYAAPLQALDGQIADLTQVRLDRAHARIDRRERPRVAEFDLLYGLTGLGTYLLLRNPTGRLLRDVLEYLVRLTEPLPGDPDRLPGWWTEHGPRGGISADFPGGHANLGMAHGISGPLALMARALRCGVSVGGQAEGVNGICAWLDTWRHDGPSGTGSWWPQWITREEVAAGRSHQQGPLRLSWCYGTPGLARAQQLAALAVGDIQRQDKAEHALAHCLSDRRQLARLTNTGLCHGWAGLFQTSWRAAHDARTSEIGAHLPYLTDHVVAHSRPVHERGCGFLDGDAGLDLALHTAARTTPPVSGWDACLLI</sequence>
<dbReference type="SUPFAM" id="SSF158745">
    <property type="entry name" value="LanC-like"/>
    <property type="match status" value="1"/>
</dbReference>
<feature type="binding site" evidence="1">
    <location>
        <position position="288"/>
    </location>
    <ligand>
        <name>Zn(2+)</name>
        <dbReference type="ChEBI" id="CHEBI:29105"/>
    </ligand>
</feature>
<dbReference type="Gene3D" id="1.50.10.20">
    <property type="match status" value="1"/>
</dbReference>
<comment type="caution">
    <text evidence="2">The sequence shown here is derived from an EMBL/GenBank/DDBJ whole genome shotgun (WGS) entry which is preliminary data.</text>
</comment>
<dbReference type="CDD" id="cd04793">
    <property type="entry name" value="LanC"/>
    <property type="match status" value="1"/>
</dbReference>
<dbReference type="InterPro" id="IPR007822">
    <property type="entry name" value="LANC-like"/>
</dbReference>
<dbReference type="AlphaFoldDB" id="A0A919V5A3"/>
<dbReference type="Proteomes" id="UP000606172">
    <property type="component" value="Unassembled WGS sequence"/>
</dbReference>
<protein>
    <recommendedName>
        <fullName evidence="4">Lanthionine synthetase C-like protein</fullName>
    </recommendedName>
</protein>
<evidence type="ECO:0000256" key="1">
    <source>
        <dbReference type="PIRSR" id="PIRSR607822-1"/>
    </source>
</evidence>
<dbReference type="GO" id="GO:0031179">
    <property type="term" value="P:peptide modification"/>
    <property type="evidence" value="ECO:0007669"/>
    <property type="project" value="InterPro"/>
</dbReference>
<organism evidence="2 3">
    <name type="scientific">Sinosporangium siamense</name>
    <dbReference type="NCBI Taxonomy" id="1367973"/>
    <lineage>
        <taxon>Bacteria</taxon>
        <taxon>Bacillati</taxon>
        <taxon>Actinomycetota</taxon>
        <taxon>Actinomycetes</taxon>
        <taxon>Streptosporangiales</taxon>
        <taxon>Streptosporangiaceae</taxon>
        <taxon>Sinosporangium</taxon>
    </lineage>
</organism>
<feature type="binding site" evidence="1">
    <location>
        <position position="289"/>
    </location>
    <ligand>
        <name>Zn(2+)</name>
        <dbReference type="ChEBI" id="CHEBI:29105"/>
    </ligand>
</feature>
<dbReference type="EMBL" id="BOOW01000009">
    <property type="protein sequence ID" value="GII91353.1"/>
    <property type="molecule type" value="Genomic_DNA"/>
</dbReference>
<evidence type="ECO:0000313" key="2">
    <source>
        <dbReference type="EMBL" id="GII91353.1"/>
    </source>
</evidence>
<dbReference type="GO" id="GO:0046872">
    <property type="term" value="F:metal ion binding"/>
    <property type="evidence" value="ECO:0007669"/>
    <property type="project" value="UniProtKB-KW"/>
</dbReference>
<dbReference type="PRINTS" id="PR01955">
    <property type="entry name" value="LANCFRANKIA"/>
</dbReference>
<evidence type="ECO:0008006" key="4">
    <source>
        <dbReference type="Google" id="ProtNLM"/>
    </source>
</evidence>
<gene>
    <name evidence="2" type="ORF">Ssi02_15840</name>
</gene>
<dbReference type="SMART" id="SM01260">
    <property type="entry name" value="LANC_like"/>
    <property type="match status" value="1"/>
</dbReference>
<accession>A0A919V5A3</accession>
<evidence type="ECO:0000313" key="3">
    <source>
        <dbReference type="Proteomes" id="UP000606172"/>
    </source>
</evidence>
<keyword evidence="1" id="KW-0479">Metal-binding</keyword>